<keyword evidence="2" id="KW-1133">Transmembrane helix</keyword>
<keyword evidence="2" id="KW-0472">Membrane</keyword>
<keyword evidence="6" id="KW-1185">Reference proteome</keyword>
<evidence type="ECO:0000313" key="3">
    <source>
        <dbReference type="EMBL" id="PIB00846.1"/>
    </source>
</evidence>
<feature type="compositionally biased region" description="Polar residues" evidence="1">
    <location>
        <begin position="337"/>
        <end position="348"/>
    </location>
</feature>
<feature type="transmembrane region" description="Helical" evidence="2">
    <location>
        <begin position="82"/>
        <end position="100"/>
    </location>
</feature>
<feature type="compositionally biased region" description="Polar residues" evidence="1">
    <location>
        <begin position="586"/>
        <end position="599"/>
    </location>
</feature>
<evidence type="ECO:0000313" key="4">
    <source>
        <dbReference type="EMBL" id="WPA97405.1"/>
    </source>
</evidence>
<dbReference type="EMBL" id="CP134184">
    <property type="protein sequence ID" value="WPA97405.1"/>
    <property type="molecule type" value="Genomic_DNA"/>
</dbReference>
<dbReference type="PANTHER" id="PTHR36424:SF1">
    <property type="entry name" value="LOW AFFINITY K(+) TRANSPORTER 1-RELATED"/>
    <property type="match status" value="1"/>
</dbReference>
<reference evidence="4 6" key="2">
    <citation type="submission" date="2023-09" db="EMBL/GenBank/DDBJ databases">
        <title>Complete-Gapless Cercospora beticola genome.</title>
        <authorList>
            <person name="Wyatt N.A."/>
            <person name="Spanner R.E."/>
            <person name="Bolton M.D."/>
        </authorList>
    </citation>
    <scope>NUCLEOTIDE SEQUENCE [LARGE SCALE GENOMIC DNA]</scope>
    <source>
        <strain evidence="4">Cb09-40</strain>
    </source>
</reference>
<evidence type="ECO:0000256" key="2">
    <source>
        <dbReference type="SAM" id="Phobius"/>
    </source>
</evidence>
<gene>
    <name evidence="3" type="ORF">CB0940_01941</name>
    <name evidence="4" type="ORF">RHO25_002015</name>
</gene>
<dbReference type="GO" id="GO:0005886">
    <property type="term" value="C:plasma membrane"/>
    <property type="evidence" value="ECO:0007669"/>
    <property type="project" value="InterPro"/>
</dbReference>
<feature type="compositionally biased region" description="Polar residues" evidence="1">
    <location>
        <begin position="541"/>
        <end position="575"/>
    </location>
</feature>
<feature type="transmembrane region" description="Helical" evidence="2">
    <location>
        <begin position="31"/>
        <end position="53"/>
    </location>
</feature>
<accession>A0A2G5I7M5</accession>
<feature type="transmembrane region" description="Helical" evidence="2">
    <location>
        <begin position="217"/>
        <end position="250"/>
    </location>
</feature>
<dbReference type="Pfam" id="PF16944">
    <property type="entry name" value="KCH"/>
    <property type="match status" value="1"/>
</dbReference>
<dbReference type="Proteomes" id="UP001302367">
    <property type="component" value="Chromosome 1"/>
</dbReference>
<dbReference type="OrthoDB" id="436496at2759"/>
<feature type="compositionally biased region" description="Polar residues" evidence="1">
    <location>
        <begin position="443"/>
        <end position="452"/>
    </location>
</feature>
<proteinExistence type="predicted"/>
<sequence>MGCFSDREKGPSEQSQKWDYLNLSDFRCTSFWTYLAYVWLWFMALVGIAVYAVDTFTAVNLLAFDRWSSEVKPALDFKYSKWIFAICILLSWALCFYEWIRALRIIKRGGVAESFLDSLAVNIQSMRPQGFKRFLVFEALTKSRKGADYVALFVYFSFHTAIRVILAEGPRVGVNAMTLYAVLQADLVPAADADHNSFEQFFINIGALWNKDQRQALIYFAMLFTMVIWVFSALSLIASAILYICFLWHYIPQRDGRLSVYCRRKADKRLERIVSSKVQKAIEDEERKKRKEEEKAELRRQKTGEMPPPVAKIGIKEQPTLPNLGSPDINNDDKQSEFTLQRQGTDASVATLPPYSTKDRMQRQPTLPDLGEERPPMNRTNTGASAWSNAPSYTTEAPLLHNASMPGQSEPSLPTLPPLPPGAVTRQPSYGSLQQPWHDRSGSHGSQLSAHSFASGHMPQAPPSARPYPPTMGSGFPRAAPQPRGPTPMRTMTPQTYQPEPQSATSFASQDSYNRPTAPPSRSNTGGGFHTGPKVDEAYWNSIQKQQSFSRPVARQPSNTSFSRPYSPATAQVPSQMAPPERQQHSYEMTTQPSHSVPVSRTPAPATGGYVAFNPAAQSGSTPAPTAPAMQDGPRRNITVAGQMSDYFGDARRVPQRSATAPIEPQSAEPLRQSVNDILNDYGPPPSNETLSRPQPPTNPVQYRSYTAEPYAPAVNNQSFSRPQPPSNPVQGRSNTAGPEPGQWRRYS</sequence>
<feature type="compositionally biased region" description="Polar residues" evidence="1">
    <location>
        <begin position="500"/>
        <end position="524"/>
    </location>
</feature>
<feature type="compositionally biased region" description="Basic and acidic residues" evidence="1">
    <location>
        <begin position="282"/>
        <end position="303"/>
    </location>
</feature>
<feature type="compositionally biased region" description="Low complexity" evidence="1">
    <location>
        <begin position="487"/>
        <end position="499"/>
    </location>
</feature>
<name>A0A2G5I7M5_CERBT</name>
<dbReference type="AlphaFoldDB" id="A0A2G5I7M5"/>
<feature type="region of interest" description="Disordered" evidence="1">
    <location>
        <begin position="282"/>
        <end position="748"/>
    </location>
</feature>
<protein>
    <submittedName>
        <fullName evidence="3">Putative vacuolar membrane protein</fullName>
    </submittedName>
</protein>
<organism evidence="3 5">
    <name type="scientific">Cercospora beticola</name>
    <name type="common">Sugarbeet leaf spot fungus</name>
    <dbReference type="NCBI Taxonomy" id="122368"/>
    <lineage>
        <taxon>Eukaryota</taxon>
        <taxon>Fungi</taxon>
        <taxon>Dikarya</taxon>
        <taxon>Ascomycota</taxon>
        <taxon>Pezizomycotina</taxon>
        <taxon>Dothideomycetes</taxon>
        <taxon>Dothideomycetidae</taxon>
        <taxon>Mycosphaerellales</taxon>
        <taxon>Mycosphaerellaceae</taxon>
        <taxon>Cercospora</taxon>
    </lineage>
</organism>
<feature type="compositionally biased region" description="Pro residues" evidence="1">
    <location>
        <begin position="460"/>
        <end position="470"/>
    </location>
</feature>
<dbReference type="EMBL" id="LKMD01000100">
    <property type="protein sequence ID" value="PIB00846.1"/>
    <property type="molecule type" value="Genomic_DNA"/>
</dbReference>
<keyword evidence="2" id="KW-0812">Transmembrane</keyword>
<feature type="compositionally biased region" description="Polar residues" evidence="1">
    <location>
        <begin position="378"/>
        <end position="395"/>
    </location>
</feature>
<evidence type="ECO:0000256" key="1">
    <source>
        <dbReference type="SAM" id="MobiDB-lite"/>
    </source>
</evidence>
<dbReference type="InterPro" id="IPR031606">
    <property type="entry name" value="Kch1/2"/>
</dbReference>
<reference evidence="3 5" key="1">
    <citation type="submission" date="2015-10" db="EMBL/GenBank/DDBJ databases">
        <title>The cercosporin biosynthetic gene cluster was horizontally transferred to several fungal lineages and shown to be expanded in Cercospora beticola based on microsynteny with recipient genomes.</title>
        <authorList>
            <person name="De Jonge R."/>
            <person name="Ebert M.K."/>
            <person name="Suttle J.C."/>
            <person name="Jurick Ii W.M."/>
            <person name="Secor G.A."/>
            <person name="Thomma B.P."/>
            <person name="Van De Peer Y."/>
            <person name="Bolton M.D."/>
        </authorList>
    </citation>
    <scope>NUCLEOTIDE SEQUENCE [LARGE SCALE GENOMIC DNA]</scope>
    <source>
        <strain evidence="3 5">09-40</strain>
    </source>
</reference>
<dbReference type="PANTHER" id="PTHR36424">
    <property type="entry name" value="PHEROMONE-REGULATED MEMBRANE PROTEIN 6"/>
    <property type="match status" value="1"/>
</dbReference>
<dbReference type="GO" id="GO:0015079">
    <property type="term" value="F:potassium ion transmembrane transporter activity"/>
    <property type="evidence" value="ECO:0007669"/>
    <property type="project" value="InterPro"/>
</dbReference>
<evidence type="ECO:0000313" key="5">
    <source>
        <dbReference type="Proteomes" id="UP000230605"/>
    </source>
</evidence>
<dbReference type="Proteomes" id="UP000230605">
    <property type="component" value="Chromosome 1"/>
</dbReference>
<evidence type="ECO:0000313" key="6">
    <source>
        <dbReference type="Proteomes" id="UP001302367"/>
    </source>
</evidence>
<feature type="compositionally biased region" description="Polar residues" evidence="1">
    <location>
        <begin position="426"/>
        <end position="435"/>
    </location>
</feature>